<accession>A0A2Z6P8A5</accession>
<dbReference type="PANTHER" id="PTHR23272:SF184">
    <property type="entry name" value="OS03G0311250 PROTEIN"/>
    <property type="match status" value="1"/>
</dbReference>
<proteinExistence type="predicted"/>
<dbReference type="GO" id="GO:0008270">
    <property type="term" value="F:zinc ion binding"/>
    <property type="evidence" value="ECO:0007669"/>
    <property type="project" value="UniProtKB-KW"/>
</dbReference>
<dbReference type="Pfam" id="PF14372">
    <property type="entry name" value="hAT-like_RNase-H"/>
    <property type="match status" value="1"/>
</dbReference>
<dbReference type="Proteomes" id="UP000242715">
    <property type="component" value="Unassembled WGS sequence"/>
</dbReference>
<evidence type="ECO:0000313" key="8">
    <source>
        <dbReference type="Proteomes" id="UP000242715"/>
    </source>
</evidence>
<dbReference type="EMBL" id="DF973789">
    <property type="protein sequence ID" value="GAU40089.1"/>
    <property type="molecule type" value="Genomic_DNA"/>
</dbReference>
<dbReference type="PANTHER" id="PTHR23272">
    <property type="entry name" value="BED FINGER-RELATED"/>
    <property type="match status" value="1"/>
</dbReference>
<evidence type="ECO:0000256" key="5">
    <source>
        <dbReference type="SAM" id="MobiDB-lite"/>
    </source>
</evidence>
<gene>
    <name evidence="7" type="ORF">TSUD_151330</name>
</gene>
<evidence type="ECO:0000256" key="3">
    <source>
        <dbReference type="ARBA" id="ARBA00022833"/>
    </source>
</evidence>
<feature type="compositionally biased region" description="Polar residues" evidence="5">
    <location>
        <begin position="1"/>
        <end position="25"/>
    </location>
</feature>
<feature type="region of interest" description="Disordered" evidence="5">
    <location>
        <begin position="1"/>
        <end position="38"/>
    </location>
</feature>
<protein>
    <recommendedName>
        <fullName evidence="6">BED-type domain-containing protein</fullName>
    </recommendedName>
</protein>
<sequence length="235" mass="27565">MSNDGHLTRSATSEHTVSPTISNDSMLPPNTKKRKNRSESWNHFTIVDEIRKKVECNYCEKPIKYSNGTSVMRAHLTRCHDIDDYVSRICHVVWYVRSSGLRLDAVKSYINESLEYKVRMSSSSYLTSNIYMFEILGIGKSFVEMCNSEDVHLRSTAQAMKKKYDKYWENYKSINMMLLIALVFDPRCKMKLTDWMMRRFYSEDDSDSLKTLLESCLKSLFEEYYFGVMPPQGYN</sequence>
<dbReference type="OrthoDB" id="1738615at2759"/>
<dbReference type="GO" id="GO:0003677">
    <property type="term" value="F:DNA binding"/>
    <property type="evidence" value="ECO:0007669"/>
    <property type="project" value="InterPro"/>
</dbReference>
<feature type="domain" description="BED-type" evidence="6">
    <location>
        <begin position="35"/>
        <end position="80"/>
    </location>
</feature>
<evidence type="ECO:0000259" key="6">
    <source>
        <dbReference type="PROSITE" id="PS50808"/>
    </source>
</evidence>
<evidence type="ECO:0000256" key="1">
    <source>
        <dbReference type="ARBA" id="ARBA00022723"/>
    </source>
</evidence>
<dbReference type="InterPro" id="IPR025525">
    <property type="entry name" value="hAT-like_transposase_RNase-H"/>
</dbReference>
<keyword evidence="1" id="KW-0479">Metal-binding</keyword>
<keyword evidence="3" id="KW-0862">Zinc</keyword>
<reference evidence="8" key="1">
    <citation type="journal article" date="2017" name="Front. Plant Sci.">
        <title>Climate Clever Clovers: New Paradigm to Reduce the Environmental Footprint of Ruminants by Breeding Low Methanogenic Forages Utilizing Haplotype Variation.</title>
        <authorList>
            <person name="Kaur P."/>
            <person name="Appels R."/>
            <person name="Bayer P.E."/>
            <person name="Keeble-Gagnere G."/>
            <person name="Wang J."/>
            <person name="Hirakawa H."/>
            <person name="Shirasawa K."/>
            <person name="Vercoe P."/>
            <person name="Stefanova K."/>
            <person name="Durmic Z."/>
            <person name="Nichols P."/>
            <person name="Revell C."/>
            <person name="Isobe S.N."/>
            <person name="Edwards D."/>
            <person name="Erskine W."/>
        </authorList>
    </citation>
    <scope>NUCLEOTIDE SEQUENCE [LARGE SCALE GENOMIC DNA]</scope>
    <source>
        <strain evidence="8">cv. Daliak</strain>
    </source>
</reference>
<dbReference type="AlphaFoldDB" id="A0A2Z6P8A5"/>
<dbReference type="InterPro" id="IPR036236">
    <property type="entry name" value="Znf_C2H2_sf"/>
</dbReference>
<evidence type="ECO:0000256" key="2">
    <source>
        <dbReference type="ARBA" id="ARBA00022771"/>
    </source>
</evidence>
<keyword evidence="2 4" id="KW-0863">Zinc-finger</keyword>
<organism evidence="7 8">
    <name type="scientific">Trifolium subterraneum</name>
    <name type="common">Subterranean clover</name>
    <dbReference type="NCBI Taxonomy" id="3900"/>
    <lineage>
        <taxon>Eukaryota</taxon>
        <taxon>Viridiplantae</taxon>
        <taxon>Streptophyta</taxon>
        <taxon>Embryophyta</taxon>
        <taxon>Tracheophyta</taxon>
        <taxon>Spermatophyta</taxon>
        <taxon>Magnoliopsida</taxon>
        <taxon>eudicotyledons</taxon>
        <taxon>Gunneridae</taxon>
        <taxon>Pentapetalae</taxon>
        <taxon>rosids</taxon>
        <taxon>fabids</taxon>
        <taxon>Fabales</taxon>
        <taxon>Fabaceae</taxon>
        <taxon>Papilionoideae</taxon>
        <taxon>50 kb inversion clade</taxon>
        <taxon>NPAAA clade</taxon>
        <taxon>Hologalegina</taxon>
        <taxon>IRL clade</taxon>
        <taxon>Trifolieae</taxon>
        <taxon>Trifolium</taxon>
    </lineage>
</organism>
<dbReference type="SMART" id="SM00614">
    <property type="entry name" value="ZnF_BED"/>
    <property type="match status" value="1"/>
</dbReference>
<dbReference type="InterPro" id="IPR003656">
    <property type="entry name" value="Znf_BED"/>
</dbReference>
<name>A0A2Z6P8A5_TRISU</name>
<evidence type="ECO:0000256" key="4">
    <source>
        <dbReference type="PROSITE-ProRule" id="PRU00027"/>
    </source>
</evidence>
<dbReference type="PROSITE" id="PS50808">
    <property type="entry name" value="ZF_BED"/>
    <property type="match status" value="1"/>
</dbReference>
<dbReference type="SUPFAM" id="SSF57667">
    <property type="entry name" value="beta-beta-alpha zinc fingers"/>
    <property type="match status" value="1"/>
</dbReference>
<evidence type="ECO:0000313" key="7">
    <source>
        <dbReference type="EMBL" id="GAU40089.1"/>
    </source>
</evidence>
<dbReference type="Pfam" id="PF02892">
    <property type="entry name" value="zf-BED"/>
    <property type="match status" value="1"/>
</dbReference>
<keyword evidence="8" id="KW-1185">Reference proteome</keyword>